<evidence type="ECO:0000313" key="10">
    <source>
        <dbReference type="Proteomes" id="UP000318667"/>
    </source>
</evidence>
<dbReference type="AlphaFoldDB" id="A0A562JEN3"/>
<evidence type="ECO:0000256" key="8">
    <source>
        <dbReference type="SAM" id="Phobius"/>
    </source>
</evidence>
<organism evidence="9 10">
    <name type="scientific">Cytobacillus oceanisediminis</name>
    <dbReference type="NCBI Taxonomy" id="665099"/>
    <lineage>
        <taxon>Bacteria</taxon>
        <taxon>Bacillati</taxon>
        <taxon>Bacillota</taxon>
        <taxon>Bacilli</taxon>
        <taxon>Bacillales</taxon>
        <taxon>Bacillaceae</taxon>
        <taxon>Cytobacillus</taxon>
    </lineage>
</organism>
<evidence type="ECO:0000256" key="2">
    <source>
        <dbReference type="ARBA" id="ARBA00022448"/>
    </source>
</evidence>
<feature type="transmembrane region" description="Helical" evidence="8">
    <location>
        <begin position="69"/>
        <end position="88"/>
    </location>
</feature>
<dbReference type="GO" id="GO:0030001">
    <property type="term" value="P:metal ion transport"/>
    <property type="evidence" value="ECO:0007669"/>
    <property type="project" value="UniProtKB-ARBA"/>
</dbReference>
<evidence type="ECO:0000256" key="4">
    <source>
        <dbReference type="ARBA" id="ARBA00022692"/>
    </source>
</evidence>
<dbReference type="GO" id="GO:0008324">
    <property type="term" value="F:monoatomic cation transmembrane transporter activity"/>
    <property type="evidence" value="ECO:0007669"/>
    <property type="project" value="InterPro"/>
</dbReference>
<dbReference type="GO" id="GO:0005886">
    <property type="term" value="C:plasma membrane"/>
    <property type="evidence" value="ECO:0007669"/>
    <property type="project" value="UniProtKB-SubCell"/>
</dbReference>
<dbReference type="Proteomes" id="UP000318667">
    <property type="component" value="Unassembled WGS sequence"/>
</dbReference>
<evidence type="ECO:0000256" key="6">
    <source>
        <dbReference type="ARBA" id="ARBA00023065"/>
    </source>
</evidence>
<dbReference type="PANTHER" id="PTHR32024">
    <property type="entry name" value="TRK SYSTEM POTASSIUM UPTAKE PROTEIN TRKG-RELATED"/>
    <property type="match status" value="1"/>
</dbReference>
<evidence type="ECO:0000313" key="9">
    <source>
        <dbReference type="EMBL" id="TWH81294.1"/>
    </source>
</evidence>
<dbReference type="InterPro" id="IPR003445">
    <property type="entry name" value="Cat_transpt"/>
</dbReference>
<name>A0A562JEN3_9BACI</name>
<dbReference type="Pfam" id="PF02386">
    <property type="entry name" value="TrkH"/>
    <property type="match status" value="1"/>
</dbReference>
<gene>
    <name evidence="9" type="ORF">IQ19_04337</name>
</gene>
<accession>A0A562JEN3</accession>
<keyword evidence="5 8" id="KW-1133">Transmembrane helix</keyword>
<keyword evidence="6" id="KW-0406">Ion transport</keyword>
<proteinExistence type="predicted"/>
<dbReference type="EMBL" id="VLKI01000017">
    <property type="protein sequence ID" value="TWH81294.1"/>
    <property type="molecule type" value="Genomic_DNA"/>
</dbReference>
<sequence>MDVSQFSEPTLLVISFLMFIGASPSSVGGGVRTTTFALNVLHIYHFAKGKKTIKIFKREVHEEDVNKSVIVTMMAVGLCFMTGILLSISEKFTLMQIIFEVCSAFGTTGLSMGITPDLSTFGKYVIIARKNWNPILLVHYQ</sequence>
<evidence type="ECO:0000256" key="5">
    <source>
        <dbReference type="ARBA" id="ARBA00022989"/>
    </source>
</evidence>
<comment type="caution">
    <text evidence="9">The sequence shown here is derived from an EMBL/GenBank/DDBJ whole genome shotgun (WGS) entry which is preliminary data.</text>
</comment>
<keyword evidence="7 8" id="KW-0472">Membrane</keyword>
<keyword evidence="2" id="KW-0813">Transport</keyword>
<comment type="subcellular location">
    <subcellularLocation>
        <location evidence="1">Cell membrane</location>
        <topology evidence="1">Multi-pass membrane protein</topology>
    </subcellularLocation>
</comment>
<evidence type="ECO:0000256" key="1">
    <source>
        <dbReference type="ARBA" id="ARBA00004651"/>
    </source>
</evidence>
<keyword evidence="4 8" id="KW-0812">Transmembrane</keyword>
<protein>
    <submittedName>
        <fullName evidence="9">Cation transport protein</fullName>
    </submittedName>
</protein>
<evidence type="ECO:0000256" key="3">
    <source>
        <dbReference type="ARBA" id="ARBA00022475"/>
    </source>
</evidence>
<dbReference type="PANTHER" id="PTHR32024:SF4">
    <property type="entry name" value="KTR SYSTEM POTASSIUM UPTAKE PROTEIN D"/>
    <property type="match status" value="1"/>
</dbReference>
<keyword evidence="10" id="KW-1185">Reference proteome</keyword>
<keyword evidence="3" id="KW-1003">Cell membrane</keyword>
<reference evidence="9 10" key="1">
    <citation type="journal article" date="2015" name="Stand. Genomic Sci.">
        <title>Genomic Encyclopedia of Bacterial and Archaeal Type Strains, Phase III: the genomes of soil and plant-associated and newly described type strains.</title>
        <authorList>
            <person name="Whitman W.B."/>
            <person name="Woyke T."/>
            <person name="Klenk H.P."/>
            <person name="Zhou Y."/>
            <person name="Lilburn T.G."/>
            <person name="Beck B.J."/>
            <person name="De Vos P."/>
            <person name="Vandamme P."/>
            <person name="Eisen J.A."/>
            <person name="Garrity G."/>
            <person name="Hugenholtz P."/>
            <person name="Kyrpides N.C."/>
        </authorList>
    </citation>
    <scope>NUCLEOTIDE SEQUENCE [LARGE SCALE GENOMIC DNA]</scope>
    <source>
        <strain evidence="9 10">CGMCC 1.10115</strain>
    </source>
</reference>
<evidence type="ECO:0000256" key="7">
    <source>
        <dbReference type="ARBA" id="ARBA00023136"/>
    </source>
</evidence>